<reference evidence="2 3" key="1">
    <citation type="submission" date="2023-12" db="EMBL/GenBank/DDBJ databases">
        <title>Micromonospora sp. nov., isolated from Atacama Desert.</title>
        <authorList>
            <person name="Carro L."/>
            <person name="Golinska P."/>
            <person name="Klenk H.-P."/>
            <person name="Goodfellow M."/>
        </authorList>
    </citation>
    <scope>NUCLEOTIDE SEQUENCE [LARGE SCALE GENOMIC DNA]</scope>
    <source>
        <strain evidence="2 3">4G53</strain>
    </source>
</reference>
<dbReference type="Proteomes" id="UP001290101">
    <property type="component" value="Unassembled WGS sequence"/>
</dbReference>
<dbReference type="EMBL" id="JAXOTQ010000010">
    <property type="protein sequence ID" value="MDZ5489722.1"/>
    <property type="molecule type" value="Genomic_DNA"/>
</dbReference>
<evidence type="ECO:0000256" key="1">
    <source>
        <dbReference type="SAM" id="MobiDB-lite"/>
    </source>
</evidence>
<gene>
    <name evidence="2" type="ORF">U2F25_09635</name>
</gene>
<name>A0ABU5JAW0_9ACTN</name>
<evidence type="ECO:0000313" key="3">
    <source>
        <dbReference type="Proteomes" id="UP001290101"/>
    </source>
</evidence>
<accession>A0ABU5JAW0</accession>
<protein>
    <submittedName>
        <fullName evidence="2">Uncharacterized protein</fullName>
    </submittedName>
</protein>
<keyword evidence="3" id="KW-1185">Reference proteome</keyword>
<dbReference type="RefSeq" id="WP_322440016.1">
    <property type="nucleotide sequence ID" value="NZ_JAXOTQ010000010.1"/>
</dbReference>
<feature type="compositionally biased region" description="Polar residues" evidence="1">
    <location>
        <begin position="67"/>
        <end position="77"/>
    </location>
</feature>
<organism evidence="2 3">
    <name type="scientific">Micromonospora sicca</name>
    <dbReference type="NCBI Taxonomy" id="2202420"/>
    <lineage>
        <taxon>Bacteria</taxon>
        <taxon>Bacillati</taxon>
        <taxon>Actinomycetota</taxon>
        <taxon>Actinomycetes</taxon>
        <taxon>Micromonosporales</taxon>
        <taxon>Micromonosporaceae</taxon>
        <taxon>Micromonospora</taxon>
    </lineage>
</organism>
<proteinExistence type="predicted"/>
<comment type="caution">
    <text evidence="2">The sequence shown here is derived from an EMBL/GenBank/DDBJ whole genome shotgun (WGS) entry which is preliminary data.</text>
</comment>
<sequence>MPRRRNSTARPALILAFAAGALTGAASALTLRRRRQEGGIPPSDVADQLGETAVPSLGGPFDGPAQESMTTPAVQHG</sequence>
<feature type="region of interest" description="Disordered" evidence="1">
    <location>
        <begin position="34"/>
        <end position="77"/>
    </location>
</feature>
<evidence type="ECO:0000313" key="2">
    <source>
        <dbReference type="EMBL" id="MDZ5489722.1"/>
    </source>
</evidence>